<dbReference type="Gene3D" id="3.20.20.300">
    <property type="entry name" value="Glycoside hydrolase, family 3, N-terminal domain"/>
    <property type="match status" value="1"/>
</dbReference>
<dbReference type="OrthoDB" id="9805821at2"/>
<dbReference type="InterPro" id="IPR036962">
    <property type="entry name" value="Glyco_hydro_3_N_sf"/>
</dbReference>
<keyword evidence="6" id="KW-1185">Reference proteome</keyword>
<dbReference type="Pfam" id="PF00933">
    <property type="entry name" value="Glyco_hydro_3"/>
    <property type="match status" value="1"/>
</dbReference>
<dbReference type="AlphaFoldDB" id="A0A1H5GXX3"/>
<evidence type="ECO:0000259" key="4">
    <source>
        <dbReference type="Pfam" id="PF00933"/>
    </source>
</evidence>
<gene>
    <name evidence="5" type="ORF">SAMN04488561_0694</name>
</gene>
<dbReference type="PRINTS" id="PR00133">
    <property type="entry name" value="GLHYDRLASE3"/>
</dbReference>
<evidence type="ECO:0000256" key="3">
    <source>
        <dbReference type="ARBA" id="ARBA00023295"/>
    </source>
</evidence>
<reference evidence="6" key="1">
    <citation type="submission" date="2016-10" db="EMBL/GenBank/DDBJ databases">
        <authorList>
            <person name="Varghese N."/>
            <person name="Submissions S."/>
        </authorList>
    </citation>
    <scope>NUCLEOTIDE SEQUENCE [LARGE SCALE GENOMIC DNA]</scope>
    <source>
        <strain evidence="6">DSM 45237</strain>
    </source>
</reference>
<dbReference type="InterPro" id="IPR019800">
    <property type="entry name" value="Glyco_hydro_3_AS"/>
</dbReference>
<dbReference type="EMBL" id="FNUC01000003">
    <property type="protein sequence ID" value="SEE20566.1"/>
    <property type="molecule type" value="Genomic_DNA"/>
</dbReference>
<evidence type="ECO:0000313" key="6">
    <source>
        <dbReference type="Proteomes" id="UP000181980"/>
    </source>
</evidence>
<protein>
    <submittedName>
        <fullName evidence="5">Beta-N-acetylhexosaminidase</fullName>
    </submittedName>
</protein>
<evidence type="ECO:0000313" key="5">
    <source>
        <dbReference type="EMBL" id="SEE20566.1"/>
    </source>
</evidence>
<dbReference type="InterPro" id="IPR050226">
    <property type="entry name" value="NagZ_Beta-hexosaminidase"/>
</dbReference>
<name>A0A1H5GXX3_9ACTN</name>
<keyword evidence="2" id="KW-0378">Hydrolase</keyword>
<dbReference type="PANTHER" id="PTHR30480">
    <property type="entry name" value="BETA-HEXOSAMINIDASE-RELATED"/>
    <property type="match status" value="1"/>
</dbReference>
<dbReference type="PROSITE" id="PS00775">
    <property type="entry name" value="GLYCOSYL_HYDROL_F3"/>
    <property type="match status" value="1"/>
</dbReference>
<sequence length="491" mass="50696">MNASDLRGLALATLFPGFLGAHDVPPWLAAMAAEGLGGVVLFGRNVDPDRGDAGVAALTGALHAINPDLMVAIDEEGGDVTRLDVAAGSMLPGNAALGALDDPEATERVAAEVAARLRACGIDLNLAPVADVDSNPLNPVIGVRSFGFDPDLVARHVAAYIAGQQAQGVAATAKHFPGHGGTSEDSHLVVPSIDDPLDVIQTRDLPPFRAAVKADVKIVMTAHIRYPALDGDRPATLSRPVITGMLRDELGYDGLVMTDGMDMYAISQTVGHAEGAVLALLAGVDALCVGGETVGPETVEAMVAALVDAVRTGRLPEERLAEAAGRVRALRGWVLDAASSPVLYGSAADAARRAVTVHGDITLTAPPLVVELDDDPSMAAGPIPWGVGRHLVDRLPGTVLARVTASTADLSAVLAALPSRRLVVGVRGVRRRPWQVAAVQAARAARPDLIVVDHDVNPLPEVLGEHYLLTHGAARVTAEAAAQRLAAALTP</sequence>
<evidence type="ECO:0000256" key="2">
    <source>
        <dbReference type="ARBA" id="ARBA00022801"/>
    </source>
</evidence>
<dbReference type="GO" id="GO:0004553">
    <property type="term" value="F:hydrolase activity, hydrolyzing O-glycosyl compounds"/>
    <property type="evidence" value="ECO:0007669"/>
    <property type="project" value="InterPro"/>
</dbReference>
<feature type="domain" description="Glycoside hydrolase family 3 N-terminal" evidence="4">
    <location>
        <begin position="32"/>
        <end position="328"/>
    </location>
</feature>
<dbReference type="SUPFAM" id="SSF51445">
    <property type="entry name" value="(Trans)glycosidases"/>
    <property type="match status" value="1"/>
</dbReference>
<keyword evidence="3" id="KW-0326">Glycosidase</keyword>
<dbReference type="InterPro" id="IPR001764">
    <property type="entry name" value="Glyco_hydro_3_N"/>
</dbReference>
<dbReference type="Proteomes" id="UP000181980">
    <property type="component" value="Unassembled WGS sequence"/>
</dbReference>
<organism evidence="5 6">
    <name type="scientific">Jiangella alba</name>
    <dbReference type="NCBI Taxonomy" id="561176"/>
    <lineage>
        <taxon>Bacteria</taxon>
        <taxon>Bacillati</taxon>
        <taxon>Actinomycetota</taxon>
        <taxon>Actinomycetes</taxon>
        <taxon>Jiangellales</taxon>
        <taxon>Jiangellaceae</taxon>
        <taxon>Jiangella</taxon>
    </lineage>
</organism>
<comment type="similarity">
    <text evidence="1">Belongs to the glycosyl hydrolase 3 family.</text>
</comment>
<dbReference type="STRING" id="561176.SAMN04488561_0694"/>
<evidence type="ECO:0000256" key="1">
    <source>
        <dbReference type="ARBA" id="ARBA00005336"/>
    </source>
</evidence>
<dbReference type="PANTHER" id="PTHR30480:SF16">
    <property type="entry name" value="GLYCOSIDE HYDROLASE FAMILY 3 DOMAIN PROTEIN"/>
    <property type="match status" value="1"/>
</dbReference>
<dbReference type="RefSeq" id="WP_069110491.1">
    <property type="nucleotide sequence ID" value="NZ_FNUC01000003.1"/>
</dbReference>
<dbReference type="InterPro" id="IPR017853">
    <property type="entry name" value="GH"/>
</dbReference>
<proteinExistence type="inferred from homology"/>
<dbReference type="GO" id="GO:0005975">
    <property type="term" value="P:carbohydrate metabolic process"/>
    <property type="evidence" value="ECO:0007669"/>
    <property type="project" value="InterPro"/>
</dbReference>
<accession>A0A1H5GXX3</accession>
<dbReference type="GO" id="GO:0009254">
    <property type="term" value="P:peptidoglycan turnover"/>
    <property type="evidence" value="ECO:0007669"/>
    <property type="project" value="TreeGrafter"/>
</dbReference>